<gene>
    <name evidence="2" type="ORF">VMCG_10299</name>
</gene>
<dbReference type="Proteomes" id="UP000283895">
    <property type="component" value="Unassembled WGS sequence"/>
</dbReference>
<comment type="caution">
    <text evidence="2">The sequence shown here is derived from an EMBL/GenBank/DDBJ whole genome shotgun (WGS) entry which is preliminary data.</text>
</comment>
<keyword evidence="3" id="KW-1185">Reference proteome</keyword>
<feature type="region of interest" description="Disordered" evidence="1">
    <location>
        <begin position="47"/>
        <end position="99"/>
    </location>
</feature>
<reference evidence="2 3" key="1">
    <citation type="submission" date="2015-09" db="EMBL/GenBank/DDBJ databases">
        <title>Host preference determinants of Valsa canker pathogens revealed by comparative genomics.</title>
        <authorList>
            <person name="Yin Z."/>
            <person name="Huang L."/>
        </authorList>
    </citation>
    <scope>NUCLEOTIDE SEQUENCE [LARGE SCALE GENOMIC DNA]</scope>
    <source>
        <strain evidence="2 3">03-1</strain>
    </source>
</reference>
<organism evidence="2 3">
    <name type="scientific">Cytospora schulzeri</name>
    <dbReference type="NCBI Taxonomy" id="448051"/>
    <lineage>
        <taxon>Eukaryota</taxon>
        <taxon>Fungi</taxon>
        <taxon>Dikarya</taxon>
        <taxon>Ascomycota</taxon>
        <taxon>Pezizomycotina</taxon>
        <taxon>Sordariomycetes</taxon>
        <taxon>Sordariomycetidae</taxon>
        <taxon>Diaporthales</taxon>
        <taxon>Cytosporaceae</taxon>
        <taxon>Cytospora</taxon>
    </lineage>
</organism>
<dbReference type="EMBL" id="LKEA01000077">
    <property type="protein sequence ID" value="ROV88640.1"/>
    <property type="molecule type" value="Genomic_DNA"/>
</dbReference>
<feature type="compositionally biased region" description="Low complexity" evidence="1">
    <location>
        <begin position="65"/>
        <end position="78"/>
    </location>
</feature>
<proteinExistence type="predicted"/>
<accession>A0A423VCG4</accession>
<name>A0A423VCG4_9PEZI</name>
<protein>
    <submittedName>
        <fullName evidence="2">Uncharacterized protein</fullName>
    </submittedName>
</protein>
<evidence type="ECO:0000313" key="2">
    <source>
        <dbReference type="EMBL" id="ROV88640.1"/>
    </source>
</evidence>
<dbReference type="AlphaFoldDB" id="A0A423VCG4"/>
<evidence type="ECO:0000256" key="1">
    <source>
        <dbReference type="SAM" id="MobiDB-lite"/>
    </source>
</evidence>
<sequence>MTLNMQEILKKAMVKAQADKDAGIQRFGPPRAATADVAFKALRRIEAPDSSSDDEIPTRRVTMPTTATKVASGAGAKKTGTKKTDTDTKNAGNGSNKTN</sequence>
<evidence type="ECO:0000313" key="3">
    <source>
        <dbReference type="Proteomes" id="UP000283895"/>
    </source>
</evidence>